<gene>
    <name evidence="2" type="ORF">ZIOFF_026762</name>
    <name evidence="3" type="ORF">ZIOFF_026764</name>
</gene>
<keyword evidence="4" id="KW-1185">Reference proteome</keyword>
<evidence type="ECO:0000256" key="1">
    <source>
        <dbReference type="SAM" id="MobiDB-lite"/>
    </source>
</evidence>
<organism evidence="2 4">
    <name type="scientific">Zingiber officinale</name>
    <name type="common">Ginger</name>
    <name type="synonym">Amomum zingiber</name>
    <dbReference type="NCBI Taxonomy" id="94328"/>
    <lineage>
        <taxon>Eukaryota</taxon>
        <taxon>Viridiplantae</taxon>
        <taxon>Streptophyta</taxon>
        <taxon>Embryophyta</taxon>
        <taxon>Tracheophyta</taxon>
        <taxon>Spermatophyta</taxon>
        <taxon>Magnoliopsida</taxon>
        <taxon>Liliopsida</taxon>
        <taxon>Zingiberales</taxon>
        <taxon>Zingiberaceae</taxon>
        <taxon>Zingiber</taxon>
    </lineage>
</organism>
<sequence length="166" mass="17621">MLNSGVATRRLLSALASRSRIAAAGPTSLRGLSSDVPPLPPPRPIPSEEQSRPQKETPEGVSPVEATRIANDDGEARRNGNRSRPTEGAAGKYEETQARVFIAALPHTARLGWTESALIAGARDVGVSPAIVGSIPRKDAALVELHSNRPSRAGKKCKAHQCVNYF</sequence>
<protein>
    <recommendedName>
        <fullName evidence="5">Ubiquinone biosynthesis protein</fullName>
    </recommendedName>
</protein>
<dbReference type="EMBL" id="JACMSC010000007">
    <property type="protein sequence ID" value="KAG6516305.1"/>
    <property type="molecule type" value="Genomic_DNA"/>
</dbReference>
<dbReference type="AlphaFoldDB" id="A0A8J5LKQ5"/>
<name>A0A8J5LKQ5_ZINOF</name>
<evidence type="ECO:0008006" key="5">
    <source>
        <dbReference type="Google" id="ProtNLM"/>
    </source>
</evidence>
<dbReference type="EMBL" id="JACMSC010000007">
    <property type="protein sequence ID" value="KAG6516303.1"/>
    <property type="molecule type" value="Genomic_DNA"/>
</dbReference>
<comment type="caution">
    <text evidence="2">The sequence shown here is derived from an EMBL/GenBank/DDBJ whole genome shotgun (WGS) entry which is preliminary data.</text>
</comment>
<feature type="region of interest" description="Disordered" evidence="1">
    <location>
        <begin position="22"/>
        <end position="93"/>
    </location>
</feature>
<feature type="compositionally biased region" description="Basic and acidic residues" evidence="1">
    <location>
        <begin position="49"/>
        <end position="58"/>
    </location>
</feature>
<evidence type="ECO:0000313" key="2">
    <source>
        <dbReference type="EMBL" id="KAG6516303.1"/>
    </source>
</evidence>
<reference evidence="2 4" key="1">
    <citation type="submission" date="2020-08" db="EMBL/GenBank/DDBJ databases">
        <title>Plant Genome Project.</title>
        <authorList>
            <person name="Zhang R.-G."/>
        </authorList>
    </citation>
    <scope>NUCLEOTIDE SEQUENCE [LARGE SCALE GENOMIC DNA]</scope>
    <source>
        <tissue evidence="2">Rhizome</tissue>
    </source>
</reference>
<dbReference type="GO" id="GO:0006744">
    <property type="term" value="P:ubiquinone biosynthetic process"/>
    <property type="evidence" value="ECO:0007669"/>
    <property type="project" value="UniProtKB-UniPathway"/>
</dbReference>
<evidence type="ECO:0000313" key="3">
    <source>
        <dbReference type="EMBL" id="KAG6516305.1"/>
    </source>
</evidence>
<evidence type="ECO:0000313" key="4">
    <source>
        <dbReference type="Proteomes" id="UP000734854"/>
    </source>
</evidence>
<dbReference type="Proteomes" id="UP000734854">
    <property type="component" value="Unassembled WGS sequence"/>
</dbReference>
<accession>A0A8J5LKQ5</accession>
<proteinExistence type="predicted"/>
<dbReference type="UniPathway" id="UPA00232"/>
<dbReference type="OrthoDB" id="1747884at2759"/>